<keyword evidence="3 7" id="KW-0597">Phosphoprotein</keyword>
<dbReference type="PRINTS" id="PR00344">
    <property type="entry name" value="BCTRLSENSOR"/>
</dbReference>
<dbReference type="GO" id="GO:0005524">
    <property type="term" value="F:ATP binding"/>
    <property type="evidence" value="ECO:0007669"/>
    <property type="project" value="UniProtKB-KW"/>
</dbReference>
<dbReference type="InterPro" id="IPR004358">
    <property type="entry name" value="Sig_transdc_His_kin-like_C"/>
</dbReference>
<dbReference type="GO" id="GO:0005886">
    <property type="term" value="C:plasma membrane"/>
    <property type="evidence" value="ECO:0007669"/>
    <property type="project" value="TreeGrafter"/>
</dbReference>
<dbReference type="Gene3D" id="3.30.565.10">
    <property type="entry name" value="Histidine kinase-like ATPase, C-terminal domain"/>
    <property type="match status" value="1"/>
</dbReference>
<dbReference type="Gene3D" id="3.30.450.20">
    <property type="entry name" value="PAS domain"/>
    <property type="match status" value="1"/>
</dbReference>
<dbReference type="EC" id="2.7.13.3" evidence="2"/>
<dbReference type="InterPro" id="IPR035965">
    <property type="entry name" value="PAS-like_dom_sf"/>
</dbReference>
<evidence type="ECO:0000256" key="1">
    <source>
        <dbReference type="ARBA" id="ARBA00000085"/>
    </source>
</evidence>
<gene>
    <name evidence="10" type="ORF">RM544_02390</name>
</gene>
<organism evidence="10 11">
    <name type="scientific">Brumicola blandensis</name>
    <dbReference type="NCBI Taxonomy" id="3075611"/>
    <lineage>
        <taxon>Bacteria</taxon>
        <taxon>Pseudomonadati</taxon>
        <taxon>Pseudomonadota</taxon>
        <taxon>Gammaproteobacteria</taxon>
        <taxon>Alteromonadales</taxon>
        <taxon>Alteromonadaceae</taxon>
        <taxon>Brumicola</taxon>
    </lineage>
</organism>
<evidence type="ECO:0000256" key="2">
    <source>
        <dbReference type="ARBA" id="ARBA00012438"/>
    </source>
</evidence>
<dbReference type="SMART" id="SM00388">
    <property type="entry name" value="HisKA"/>
    <property type="match status" value="1"/>
</dbReference>
<dbReference type="Gene3D" id="1.10.287.130">
    <property type="match status" value="1"/>
</dbReference>
<keyword evidence="10" id="KW-0067">ATP-binding</keyword>
<dbReference type="GO" id="GO:0009927">
    <property type="term" value="F:histidine phosphotransfer kinase activity"/>
    <property type="evidence" value="ECO:0007669"/>
    <property type="project" value="TreeGrafter"/>
</dbReference>
<evidence type="ECO:0000256" key="7">
    <source>
        <dbReference type="PROSITE-ProRule" id="PRU00169"/>
    </source>
</evidence>
<dbReference type="InterPro" id="IPR013655">
    <property type="entry name" value="PAS_fold_3"/>
</dbReference>
<feature type="modified residue" description="4-aspartylphosphate" evidence="7">
    <location>
        <position position="578"/>
    </location>
</feature>
<dbReference type="SUPFAM" id="SSF55874">
    <property type="entry name" value="ATPase domain of HSP90 chaperone/DNA topoisomerase II/histidine kinase"/>
    <property type="match status" value="1"/>
</dbReference>
<evidence type="ECO:0000259" key="8">
    <source>
        <dbReference type="PROSITE" id="PS50109"/>
    </source>
</evidence>
<comment type="catalytic activity">
    <reaction evidence="1">
        <text>ATP + protein L-histidine = ADP + protein N-phospho-L-histidine.</text>
        <dbReference type="EC" id="2.7.13.3"/>
    </reaction>
</comment>
<keyword evidence="11" id="KW-1185">Reference proteome</keyword>
<dbReference type="RefSeq" id="WP_311360177.1">
    <property type="nucleotide sequence ID" value="NZ_JAVRIE010000001.1"/>
</dbReference>
<dbReference type="PANTHER" id="PTHR43047">
    <property type="entry name" value="TWO-COMPONENT HISTIDINE PROTEIN KINASE"/>
    <property type="match status" value="1"/>
</dbReference>
<dbReference type="EMBL" id="JAVRIE010000001">
    <property type="protein sequence ID" value="MDT0581373.1"/>
    <property type="molecule type" value="Genomic_DNA"/>
</dbReference>
<dbReference type="SMART" id="SM00448">
    <property type="entry name" value="REC"/>
    <property type="match status" value="1"/>
</dbReference>
<dbReference type="PROSITE" id="PS50109">
    <property type="entry name" value="HIS_KIN"/>
    <property type="match status" value="1"/>
</dbReference>
<dbReference type="InterPro" id="IPR003661">
    <property type="entry name" value="HisK_dim/P_dom"/>
</dbReference>
<keyword evidence="6" id="KW-0902">Two-component regulatory system</keyword>
<dbReference type="FunFam" id="3.30.565.10:FF:000010">
    <property type="entry name" value="Sensor histidine kinase RcsC"/>
    <property type="match status" value="1"/>
</dbReference>
<dbReference type="Pfam" id="PF13426">
    <property type="entry name" value="PAS_9"/>
    <property type="match status" value="1"/>
</dbReference>
<dbReference type="Proteomes" id="UP001249020">
    <property type="component" value="Unassembled WGS sequence"/>
</dbReference>
<dbReference type="SMART" id="SM00387">
    <property type="entry name" value="HATPase_c"/>
    <property type="match status" value="1"/>
</dbReference>
<dbReference type="CDD" id="cd00082">
    <property type="entry name" value="HisKA"/>
    <property type="match status" value="1"/>
</dbReference>
<accession>A0AAW8QW35</accession>
<feature type="domain" description="Response regulatory" evidence="9">
    <location>
        <begin position="528"/>
        <end position="642"/>
    </location>
</feature>
<dbReference type="Pfam" id="PF00512">
    <property type="entry name" value="HisKA"/>
    <property type="match status" value="1"/>
</dbReference>
<dbReference type="InterPro" id="IPR036097">
    <property type="entry name" value="HisK_dim/P_sf"/>
</dbReference>
<dbReference type="AlphaFoldDB" id="A0AAW8QW35"/>
<dbReference type="Pfam" id="PF08447">
    <property type="entry name" value="PAS_3"/>
    <property type="match status" value="1"/>
</dbReference>
<evidence type="ECO:0000256" key="4">
    <source>
        <dbReference type="ARBA" id="ARBA00022679"/>
    </source>
</evidence>
<feature type="domain" description="Histidine kinase" evidence="8">
    <location>
        <begin position="289"/>
        <end position="504"/>
    </location>
</feature>
<evidence type="ECO:0000313" key="10">
    <source>
        <dbReference type="EMBL" id="MDT0581373.1"/>
    </source>
</evidence>
<dbReference type="SUPFAM" id="SSF55785">
    <property type="entry name" value="PYP-like sensor domain (PAS domain)"/>
    <property type="match status" value="1"/>
</dbReference>
<dbReference type="InterPro" id="IPR000014">
    <property type="entry name" value="PAS"/>
</dbReference>
<dbReference type="Pfam" id="PF00072">
    <property type="entry name" value="Response_reg"/>
    <property type="match status" value="1"/>
</dbReference>
<dbReference type="GO" id="GO:0000155">
    <property type="term" value="F:phosphorelay sensor kinase activity"/>
    <property type="evidence" value="ECO:0007669"/>
    <property type="project" value="InterPro"/>
</dbReference>
<dbReference type="Gene3D" id="3.40.50.2300">
    <property type="match status" value="1"/>
</dbReference>
<dbReference type="InterPro" id="IPR001789">
    <property type="entry name" value="Sig_transdc_resp-reg_receiver"/>
</dbReference>
<keyword evidence="5" id="KW-0418">Kinase</keyword>
<dbReference type="InterPro" id="IPR005467">
    <property type="entry name" value="His_kinase_dom"/>
</dbReference>
<keyword evidence="10" id="KW-0547">Nucleotide-binding</keyword>
<sequence length="642" mass="72761">MHSLLDTPNQRSLVEKYTQTGTLLFDYDTGQVSVSNNLLNLLGLERNDSQIPAEWDLPCFSEHTQKLLKNRISLGESNLSPIELRVVFKTSQGKDRWLRYCCEFIGEVNKLSKRVALFQDITHTVELAEQNNYYQERVELALLNSNTGTWDYRVDSNELYWDVSMYNLFDARQTQKTIKFHDWVNLIHVDHRDMFMDQINSGMKKGDTDDVLDIVFQTVTPLGNIKYIKLKARSFYNDFQKVVRIIGTCNDVTETQLQNDKLLEQATIAQKNAMLLQEANAARGRFIANVSHEVRTPLNAVLGAIQILQSYDFNDELRSIIDMASQSSYELLQILNDVLDLSKLDARKLDIGQVDLNVKELLENVISKYRPEIRPSVELSVDIPSDFANNRLGDPLRFNQIIDNLISNAVKFTLNGNISIAASGDHQFFQLTVKDTGVGISEDDKSHIFEPFRQVDETTTREFGGAGLGLAISKKLVSLMGGEIALESTVGLGSEFSVTLPLPVIKDNVTNEGVSTLTQAVPDLSKHTILFAEDKPQSSKIVQQLLRPTGAKVITEIDGKRAIESYRKLKSFTAVIVDEDLPVINAMNLCEKIRRENKYIPIIAICNQVKLEDQKMYFNAGFTHVVERPIKFDSFYQILMQL</sequence>
<evidence type="ECO:0000256" key="6">
    <source>
        <dbReference type="ARBA" id="ARBA00023012"/>
    </source>
</evidence>
<evidence type="ECO:0000313" key="11">
    <source>
        <dbReference type="Proteomes" id="UP001249020"/>
    </source>
</evidence>
<evidence type="ECO:0000256" key="5">
    <source>
        <dbReference type="ARBA" id="ARBA00022777"/>
    </source>
</evidence>
<dbReference type="SUPFAM" id="SSF47384">
    <property type="entry name" value="Homodimeric domain of signal transducing histidine kinase"/>
    <property type="match status" value="1"/>
</dbReference>
<dbReference type="PANTHER" id="PTHR43047:SF72">
    <property type="entry name" value="OSMOSENSING HISTIDINE PROTEIN KINASE SLN1"/>
    <property type="match status" value="1"/>
</dbReference>
<dbReference type="PROSITE" id="PS50110">
    <property type="entry name" value="RESPONSE_REGULATORY"/>
    <property type="match status" value="1"/>
</dbReference>
<comment type="caution">
    <text evidence="10">The sequence shown here is derived from an EMBL/GenBank/DDBJ whole genome shotgun (WGS) entry which is preliminary data.</text>
</comment>
<proteinExistence type="predicted"/>
<name>A0AAW8QW35_9ALTE</name>
<dbReference type="SUPFAM" id="SSF52172">
    <property type="entry name" value="CheY-like"/>
    <property type="match status" value="1"/>
</dbReference>
<dbReference type="InterPro" id="IPR003594">
    <property type="entry name" value="HATPase_dom"/>
</dbReference>
<dbReference type="CDD" id="cd16922">
    <property type="entry name" value="HATPase_EvgS-ArcB-TorS-like"/>
    <property type="match status" value="1"/>
</dbReference>
<keyword evidence="4" id="KW-0808">Transferase</keyword>
<reference evidence="10 11" key="1">
    <citation type="submission" date="2023-09" db="EMBL/GenBank/DDBJ databases">
        <authorList>
            <person name="Rey-Velasco X."/>
        </authorList>
    </citation>
    <scope>NUCLEOTIDE SEQUENCE [LARGE SCALE GENOMIC DNA]</scope>
    <source>
        <strain evidence="10 11">W409</strain>
    </source>
</reference>
<evidence type="ECO:0000256" key="3">
    <source>
        <dbReference type="ARBA" id="ARBA00022553"/>
    </source>
</evidence>
<dbReference type="InterPro" id="IPR036890">
    <property type="entry name" value="HATPase_C_sf"/>
</dbReference>
<dbReference type="Pfam" id="PF02518">
    <property type="entry name" value="HATPase_c"/>
    <property type="match status" value="1"/>
</dbReference>
<dbReference type="InterPro" id="IPR011006">
    <property type="entry name" value="CheY-like_superfamily"/>
</dbReference>
<evidence type="ECO:0000259" key="9">
    <source>
        <dbReference type="PROSITE" id="PS50110"/>
    </source>
</evidence>
<protein>
    <recommendedName>
        <fullName evidence="2">histidine kinase</fullName>
        <ecNumber evidence="2">2.7.13.3</ecNumber>
    </recommendedName>
</protein>